<dbReference type="PANTHER" id="PTHR11603">
    <property type="entry name" value="AAA FAMILY ATPASE"/>
    <property type="match status" value="1"/>
</dbReference>
<comment type="similarity">
    <text evidence="1">In the N-terminal section; belongs to the PINc/VapC protein family.</text>
</comment>
<dbReference type="Gene3D" id="3.40.50.300">
    <property type="entry name" value="P-loop containing nucleotide triphosphate hydrolases"/>
    <property type="match status" value="1"/>
</dbReference>
<dbReference type="NCBIfam" id="NF010335">
    <property type="entry name" value="PRK13764.1"/>
    <property type="match status" value="1"/>
</dbReference>
<dbReference type="PANTHER" id="PTHR11603:SF147">
    <property type="entry name" value="MEMBRANE PROTEIN"/>
    <property type="match status" value="1"/>
</dbReference>
<dbReference type="PROSITE" id="PS50084">
    <property type="entry name" value="KH_TYPE_1"/>
    <property type="match status" value="1"/>
</dbReference>
<evidence type="ECO:0000313" key="6">
    <source>
        <dbReference type="EMBL" id="HGT82465.1"/>
    </source>
</evidence>
<sequence length="586" mass="65444">MRIVVDTSVIVAGRVSEFIEKNEVEEIIIPEAVVAELEAQANFGRLSGFKGLVEIEKIVSIAKERNIRVEFAGKRPGIEEIKLAKGGEIDNMIREVAREKNAVLLTSDKVQNLVAKAKGIEAIYIKPKIVKPEETKIMSFFTPDTASVHLREGVPPIAKRGKIGNLKVVKLGENEMSYEELLEIAEEIIEAAKQDEESSIEIERKGATVVQLRDIRIAIAEKPFSDKMEITAVRPIAKVSIDEYGVSEELKRRIVERQRGILIAGPPGAGKSTFAASVANYLLENGYIVKTMESPRDLMVRDEITQYAPLEGDMSLTADILLLVRPDYTIYDELRKTSDFQVFADMRLAGVGMIGVTHATRPIDAIQRMIGRVELGIIPQVVDTVIFIEAGKIAKVYELSFTVKVPEGMFEADLARPVIEVRDFETKKVEFEIYTYGEQVVVMPVESDEKLKKAISDRFSQILDDFEVIVSGKRAIVKVPEEKIPKILGKKGKRIKKLEEELRVSIDLVPKETEVGLEVEETDKHYVIYAGGFEGKTLEVYADDEYLFSALVNKNGVIKVRKDKESGRSLRIALAKGAKIRVKVVD</sequence>
<protein>
    <submittedName>
        <fullName evidence="6">PIN domain-containing protein</fullName>
    </submittedName>
</protein>
<feature type="domain" description="AAA+ ATPase" evidence="4">
    <location>
        <begin position="257"/>
        <end position="382"/>
    </location>
</feature>
<evidence type="ECO:0000256" key="1">
    <source>
        <dbReference type="ARBA" id="ARBA00046345"/>
    </source>
</evidence>
<dbReference type="InterPro" id="IPR003593">
    <property type="entry name" value="AAA+_ATPase"/>
</dbReference>
<accession>A0A7J3M267</accession>
<dbReference type="SUPFAM" id="SSF54791">
    <property type="entry name" value="Eukaryotic type KH-domain (KH-domain type I)"/>
    <property type="match status" value="1"/>
</dbReference>
<feature type="domain" description="PIN" evidence="5">
    <location>
        <begin position="1"/>
        <end position="113"/>
    </location>
</feature>
<dbReference type="SMART" id="SM00322">
    <property type="entry name" value="KH"/>
    <property type="match status" value="1"/>
</dbReference>
<dbReference type="InterPro" id="IPR002716">
    <property type="entry name" value="PIN_dom"/>
</dbReference>
<dbReference type="EMBL" id="DSYZ01000043">
    <property type="protein sequence ID" value="HGT82465.1"/>
    <property type="molecule type" value="Genomic_DNA"/>
</dbReference>
<evidence type="ECO:0000259" key="4">
    <source>
        <dbReference type="SMART" id="SM00382"/>
    </source>
</evidence>
<dbReference type="InterPro" id="IPR004087">
    <property type="entry name" value="KH_dom"/>
</dbReference>
<dbReference type="Pfam" id="PF00437">
    <property type="entry name" value="T2SSE"/>
    <property type="match status" value="1"/>
</dbReference>
<dbReference type="Pfam" id="PF00013">
    <property type="entry name" value="KH_1"/>
    <property type="match status" value="1"/>
</dbReference>
<dbReference type="GO" id="GO:0003723">
    <property type="term" value="F:RNA binding"/>
    <property type="evidence" value="ECO:0007669"/>
    <property type="project" value="UniProtKB-UniRule"/>
</dbReference>
<evidence type="ECO:0000256" key="2">
    <source>
        <dbReference type="PROSITE-ProRule" id="PRU00117"/>
    </source>
</evidence>
<dbReference type="CDD" id="cd09878">
    <property type="entry name" value="PIN_VapC_VirB11L-ATPase-like"/>
    <property type="match status" value="1"/>
</dbReference>
<evidence type="ECO:0000259" key="3">
    <source>
        <dbReference type="SMART" id="SM00322"/>
    </source>
</evidence>
<dbReference type="InterPro" id="IPR001482">
    <property type="entry name" value="T2SS/T4SS_dom"/>
</dbReference>
<dbReference type="SUPFAM" id="SSF88723">
    <property type="entry name" value="PIN domain-like"/>
    <property type="match status" value="1"/>
</dbReference>
<organism evidence="6">
    <name type="scientific">Archaeoglobus fulgidus</name>
    <dbReference type="NCBI Taxonomy" id="2234"/>
    <lineage>
        <taxon>Archaea</taxon>
        <taxon>Methanobacteriati</taxon>
        <taxon>Methanobacteriota</taxon>
        <taxon>Archaeoglobi</taxon>
        <taxon>Archaeoglobales</taxon>
        <taxon>Archaeoglobaceae</taxon>
        <taxon>Archaeoglobus</taxon>
    </lineage>
</organism>
<dbReference type="SMART" id="SM00382">
    <property type="entry name" value="AAA"/>
    <property type="match status" value="1"/>
</dbReference>
<name>A0A7J3M267_ARCFL</name>
<dbReference type="InterPro" id="IPR052041">
    <property type="entry name" value="Nucleic_acid_metab_PIN/TRAM"/>
</dbReference>
<dbReference type="InterPro" id="IPR027417">
    <property type="entry name" value="P-loop_NTPase"/>
</dbReference>
<evidence type="ECO:0000259" key="5">
    <source>
        <dbReference type="SMART" id="SM00670"/>
    </source>
</evidence>
<dbReference type="SUPFAM" id="SSF52540">
    <property type="entry name" value="P-loop containing nucleoside triphosphate hydrolases"/>
    <property type="match status" value="1"/>
</dbReference>
<proteinExistence type="inferred from homology"/>
<comment type="caution">
    <text evidence="6">The sequence shown here is derived from an EMBL/GenBank/DDBJ whole genome shotgun (WGS) entry which is preliminary data.</text>
</comment>
<reference evidence="6" key="1">
    <citation type="journal article" date="2020" name="mSystems">
        <title>Genome- and Community-Level Interaction Insights into Carbon Utilization and Element Cycling Functions of Hydrothermarchaeota in Hydrothermal Sediment.</title>
        <authorList>
            <person name="Zhou Z."/>
            <person name="Liu Y."/>
            <person name="Xu W."/>
            <person name="Pan J."/>
            <person name="Luo Z.H."/>
            <person name="Li M."/>
        </authorList>
    </citation>
    <scope>NUCLEOTIDE SEQUENCE [LARGE SCALE GENOMIC DNA]</scope>
    <source>
        <strain evidence="6">SpSt-587</strain>
    </source>
</reference>
<dbReference type="InterPro" id="IPR036612">
    <property type="entry name" value="KH_dom_type_1_sf"/>
</dbReference>
<dbReference type="Pfam" id="PF01850">
    <property type="entry name" value="PIN"/>
    <property type="match status" value="1"/>
</dbReference>
<dbReference type="AlphaFoldDB" id="A0A7J3M267"/>
<gene>
    <name evidence="6" type="ORF">ENT52_01890</name>
</gene>
<dbReference type="InterPro" id="IPR004088">
    <property type="entry name" value="KH_dom_type_1"/>
</dbReference>
<dbReference type="InterPro" id="IPR029060">
    <property type="entry name" value="PIN-like_dom_sf"/>
</dbReference>
<feature type="domain" description="K Homology" evidence="3">
    <location>
        <begin position="471"/>
        <end position="559"/>
    </location>
</feature>
<dbReference type="Gene3D" id="3.30.1370.10">
    <property type="entry name" value="K Homology domain, type 1"/>
    <property type="match status" value="1"/>
</dbReference>
<keyword evidence="2" id="KW-0694">RNA-binding</keyword>
<dbReference type="SMART" id="SM00670">
    <property type="entry name" value="PINc"/>
    <property type="match status" value="1"/>
</dbReference>
<dbReference type="Gene3D" id="3.40.50.1010">
    <property type="entry name" value="5'-nuclease"/>
    <property type="match status" value="1"/>
</dbReference>